<dbReference type="InterPro" id="IPR032710">
    <property type="entry name" value="NTF2-like_dom_sf"/>
</dbReference>
<accession>A0A897MUP0</accession>
<feature type="domain" description="SnoaL-like" evidence="1">
    <location>
        <begin position="4"/>
        <end position="122"/>
    </location>
</feature>
<dbReference type="InterPro" id="IPR037401">
    <property type="entry name" value="SnoaL-like"/>
</dbReference>
<proteinExistence type="predicted"/>
<dbReference type="Gene3D" id="3.10.450.50">
    <property type="match status" value="1"/>
</dbReference>
<dbReference type="KEGG" id="hara:AArcS_1551"/>
<keyword evidence="3" id="KW-1185">Reference proteome</keyword>
<dbReference type="Proteomes" id="UP000663586">
    <property type="component" value="Chromosome"/>
</dbReference>
<gene>
    <name evidence="2" type="ORF">AArcS_1551</name>
</gene>
<organism evidence="2 3">
    <name type="scientific">Natranaeroarchaeum sulfidigenes</name>
    <dbReference type="NCBI Taxonomy" id="2784880"/>
    <lineage>
        <taxon>Archaea</taxon>
        <taxon>Methanobacteriati</taxon>
        <taxon>Methanobacteriota</taxon>
        <taxon>Stenosarchaea group</taxon>
        <taxon>Halobacteria</taxon>
        <taxon>Halobacteriales</taxon>
        <taxon>Natronoarchaeaceae</taxon>
        <taxon>Natranaeroarchaeum</taxon>
    </lineage>
</organism>
<name>A0A897MUP0_9EURY</name>
<protein>
    <submittedName>
        <fullName evidence="2">Ketosteroid isomerase-like protein</fullName>
    </submittedName>
</protein>
<dbReference type="Pfam" id="PF13474">
    <property type="entry name" value="SnoaL_3"/>
    <property type="match status" value="1"/>
</dbReference>
<reference evidence="2" key="1">
    <citation type="submission" date="2020-11" db="EMBL/GenBank/DDBJ databases">
        <title>Carbohydrate-dependent, anaerobic sulfur respiration: A novel catabolism in halophilic archaea.</title>
        <authorList>
            <person name="Sorokin D.Y."/>
            <person name="Messina E."/>
            <person name="Smedile F."/>
            <person name="La Cono V."/>
            <person name="Hallsworth J.E."/>
            <person name="Yakimov M.M."/>
        </authorList>
    </citation>
    <scope>NUCLEOTIDE SEQUENCE</scope>
    <source>
        <strain evidence="2">AArc-S</strain>
    </source>
</reference>
<keyword evidence="2" id="KW-0413">Isomerase</keyword>
<dbReference type="GeneID" id="70684935"/>
<evidence type="ECO:0000313" key="2">
    <source>
        <dbReference type="EMBL" id="QSG02763.1"/>
    </source>
</evidence>
<dbReference type="EMBL" id="CP064786">
    <property type="protein sequence ID" value="QSG02763.1"/>
    <property type="molecule type" value="Genomic_DNA"/>
</dbReference>
<sequence>MSAETTVREYYEAVRNGDPLGPYFADHLATVKFGISEQLRGSEEITEALAEQTRTTEEWRIESTDLSVTERGDCAWFADLVDMAWTDTGTGERFSFDSRWSGTIDAGDGDWKFVSMHVSAPREL</sequence>
<dbReference type="SUPFAM" id="SSF54427">
    <property type="entry name" value="NTF2-like"/>
    <property type="match status" value="1"/>
</dbReference>
<dbReference type="RefSeq" id="WP_238479905.1">
    <property type="nucleotide sequence ID" value="NZ_CP064786.1"/>
</dbReference>
<evidence type="ECO:0000313" key="3">
    <source>
        <dbReference type="Proteomes" id="UP000663586"/>
    </source>
</evidence>
<dbReference type="GO" id="GO:0016853">
    <property type="term" value="F:isomerase activity"/>
    <property type="evidence" value="ECO:0007669"/>
    <property type="project" value="UniProtKB-KW"/>
</dbReference>
<dbReference type="AlphaFoldDB" id="A0A897MUP0"/>
<evidence type="ECO:0000259" key="1">
    <source>
        <dbReference type="Pfam" id="PF13474"/>
    </source>
</evidence>